<name>A0A100YXG1_TRASO</name>
<dbReference type="AlphaFoldDB" id="A0A100YXG1"/>
<dbReference type="Proteomes" id="UP000054078">
    <property type="component" value="Unassembled WGS sequence"/>
</dbReference>
<dbReference type="STRING" id="1299998.AUL39_04090"/>
<gene>
    <name evidence="2" type="ORF">AUL39_04090</name>
</gene>
<keyword evidence="3" id="KW-1185">Reference proteome</keyword>
<dbReference type="Gene3D" id="2.30.29.80">
    <property type="match status" value="2"/>
</dbReference>
<organism evidence="2 3">
    <name type="scientific">Tractidigestivibacter scatoligenes</name>
    <name type="common">Olsenella scatoligenes</name>
    <dbReference type="NCBI Taxonomy" id="1299998"/>
    <lineage>
        <taxon>Bacteria</taxon>
        <taxon>Bacillati</taxon>
        <taxon>Actinomycetota</taxon>
        <taxon>Coriobacteriia</taxon>
        <taxon>Coriobacteriales</taxon>
        <taxon>Atopobiaceae</taxon>
        <taxon>Tractidigestivibacter</taxon>
    </lineage>
</organism>
<dbReference type="OrthoDB" id="9802792at2"/>
<reference evidence="2 3" key="1">
    <citation type="submission" date="2015-12" db="EMBL/GenBank/DDBJ databases">
        <title>Draft Genome Sequence of Olsenella scatoligenes SK9K4T; a Producer of 3-Methylindole- (skatole) and 4-Methylphenol- (p-cresol) Isolated from Pig Feces.</title>
        <authorList>
            <person name="Li X."/>
            <person name="Borg B."/>
            <person name="Canibe N."/>
        </authorList>
    </citation>
    <scope>NUCLEOTIDE SEQUENCE [LARGE SCALE GENOMIC DNA]</scope>
    <source>
        <strain evidence="2 3">SK9K4</strain>
    </source>
</reference>
<evidence type="ECO:0000259" key="1">
    <source>
        <dbReference type="Pfam" id="PF07411"/>
    </source>
</evidence>
<protein>
    <recommendedName>
        <fullName evidence="1">DUF1508 domain-containing protein</fullName>
    </recommendedName>
</protein>
<dbReference type="PANTHER" id="PTHR40606:SF1">
    <property type="entry name" value="UPF0339 PROTEIN YEGP"/>
    <property type="match status" value="1"/>
</dbReference>
<accession>A0A100YXG1</accession>
<feature type="domain" description="DUF1508" evidence="1">
    <location>
        <begin position="10"/>
        <end position="55"/>
    </location>
</feature>
<dbReference type="InterPro" id="IPR051141">
    <property type="entry name" value="UPF0339_domain"/>
</dbReference>
<sequence>MGQYVLNENEGKYLFNLCASNGHIVATSMVFPSKDDCLDGINRIRKTAKDAAVEDTTSLDWQSLPAPKYRIFQTLSGNYFFRFYPSESNDIAQSHSYPHKDSLLRRIERMREECDSPLAQDEE</sequence>
<dbReference type="InterPro" id="IPR010879">
    <property type="entry name" value="DUF1508"/>
</dbReference>
<evidence type="ECO:0000313" key="3">
    <source>
        <dbReference type="Proteomes" id="UP000054078"/>
    </source>
</evidence>
<dbReference type="RefSeq" id="WP_059053851.1">
    <property type="nucleotide sequence ID" value="NZ_LOJF01000001.1"/>
</dbReference>
<dbReference type="PANTHER" id="PTHR40606">
    <property type="match status" value="1"/>
</dbReference>
<comment type="caution">
    <text evidence="2">The sequence shown here is derived from an EMBL/GenBank/DDBJ whole genome shotgun (WGS) entry which is preliminary data.</text>
</comment>
<dbReference type="InterPro" id="IPR036913">
    <property type="entry name" value="YegP-like_sf"/>
</dbReference>
<proteinExistence type="predicted"/>
<evidence type="ECO:0000313" key="2">
    <source>
        <dbReference type="EMBL" id="KUH59495.1"/>
    </source>
</evidence>
<dbReference type="EMBL" id="LOJF01000001">
    <property type="protein sequence ID" value="KUH59495.1"/>
    <property type="molecule type" value="Genomic_DNA"/>
</dbReference>
<dbReference type="SUPFAM" id="SSF160113">
    <property type="entry name" value="YegP-like"/>
    <property type="match status" value="2"/>
</dbReference>
<dbReference type="Pfam" id="PF07411">
    <property type="entry name" value="DUF1508"/>
    <property type="match status" value="1"/>
</dbReference>